<keyword evidence="12" id="KW-1185">Reference proteome</keyword>
<dbReference type="Proteomes" id="UP000887564">
    <property type="component" value="Unplaced"/>
</dbReference>
<evidence type="ECO:0000256" key="6">
    <source>
        <dbReference type="ARBA" id="ARBA00023163"/>
    </source>
</evidence>
<dbReference type="InterPro" id="IPR013088">
    <property type="entry name" value="Znf_NHR/GATA"/>
</dbReference>
<evidence type="ECO:0000256" key="8">
    <source>
        <dbReference type="ARBA" id="ARBA00023242"/>
    </source>
</evidence>
<dbReference type="GO" id="GO:0003700">
    <property type="term" value="F:DNA-binding transcription factor activity"/>
    <property type="evidence" value="ECO:0007669"/>
    <property type="project" value="InterPro"/>
</dbReference>
<dbReference type="Pfam" id="PF00105">
    <property type="entry name" value="zf-C4"/>
    <property type="match status" value="1"/>
</dbReference>
<organism evidence="12 13">
    <name type="scientific">Parascaris equorum</name>
    <name type="common">Equine roundworm</name>
    <dbReference type="NCBI Taxonomy" id="6256"/>
    <lineage>
        <taxon>Eukaryota</taxon>
        <taxon>Metazoa</taxon>
        <taxon>Ecdysozoa</taxon>
        <taxon>Nematoda</taxon>
        <taxon>Chromadorea</taxon>
        <taxon>Rhabditida</taxon>
        <taxon>Spirurina</taxon>
        <taxon>Ascaridomorpha</taxon>
        <taxon>Ascaridoidea</taxon>
        <taxon>Ascarididae</taxon>
        <taxon>Parascaris</taxon>
    </lineage>
</organism>
<dbReference type="PANTHER" id="PTHR47519">
    <property type="entry name" value="NUCLEAR HORMONE RECEPTOR FAMILY MEMBER NHR-31-RELATED"/>
    <property type="match status" value="1"/>
</dbReference>
<keyword evidence="2" id="KW-0863">Zinc-finger</keyword>
<evidence type="ECO:0000256" key="4">
    <source>
        <dbReference type="ARBA" id="ARBA00023015"/>
    </source>
</evidence>
<feature type="chain" id="PRO_5037622539" evidence="10">
    <location>
        <begin position="19"/>
        <end position="154"/>
    </location>
</feature>
<evidence type="ECO:0000313" key="12">
    <source>
        <dbReference type="Proteomes" id="UP000887564"/>
    </source>
</evidence>
<proteinExistence type="predicted"/>
<evidence type="ECO:0000256" key="1">
    <source>
        <dbReference type="ARBA" id="ARBA00022723"/>
    </source>
</evidence>
<reference evidence="13" key="1">
    <citation type="submission" date="2022-11" db="UniProtKB">
        <authorList>
            <consortium name="WormBaseParasite"/>
        </authorList>
    </citation>
    <scope>IDENTIFICATION</scope>
</reference>
<dbReference type="PANTHER" id="PTHR47519:SF4">
    <property type="entry name" value="NUCLEAR HORMONE RECEPTOR FAMILY"/>
    <property type="match status" value="1"/>
</dbReference>
<keyword evidence="3" id="KW-0862">Zinc</keyword>
<evidence type="ECO:0000256" key="9">
    <source>
        <dbReference type="SAM" id="MobiDB-lite"/>
    </source>
</evidence>
<sequence>MFLGSLVLVLHLRGWIHSENNHSALPNKLLLICADEFSECESLNAVEQQQQFMQLEHVNDPKICYKTALSRISSQNLLSEEDSSEIASADRTTADDSPRNGTTGDTCRVCGDVQAKMHYGVLACFGCKGFFRRALKRANQYECNNNGKCVIDKC</sequence>
<evidence type="ECO:0000256" key="2">
    <source>
        <dbReference type="ARBA" id="ARBA00022771"/>
    </source>
</evidence>
<dbReference type="GO" id="GO:0043565">
    <property type="term" value="F:sequence-specific DNA binding"/>
    <property type="evidence" value="ECO:0007669"/>
    <property type="project" value="InterPro"/>
</dbReference>
<dbReference type="AlphaFoldDB" id="A0A914RJI4"/>
<dbReference type="WBParaSite" id="PEQ_0000199701-mRNA-1">
    <property type="protein sequence ID" value="PEQ_0000199701-mRNA-1"/>
    <property type="gene ID" value="PEQ_0000199701"/>
</dbReference>
<keyword evidence="5" id="KW-0238">DNA-binding</keyword>
<feature type="domain" description="Nuclear receptor" evidence="11">
    <location>
        <begin position="104"/>
        <end position="154"/>
    </location>
</feature>
<evidence type="ECO:0000256" key="3">
    <source>
        <dbReference type="ARBA" id="ARBA00022833"/>
    </source>
</evidence>
<evidence type="ECO:0000256" key="10">
    <source>
        <dbReference type="SAM" id="SignalP"/>
    </source>
</evidence>
<keyword evidence="1" id="KW-0479">Metal-binding</keyword>
<evidence type="ECO:0000256" key="5">
    <source>
        <dbReference type="ARBA" id="ARBA00023125"/>
    </source>
</evidence>
<keyword evidence="7" id="KW-0675">Receptor</keyword>
<keyword evidence="6" id="KW-0804">Transcription</keyword>
<feature type="region of interest" description="Disordered" evidence="9">
    <location>
        <begin position="80"/>
        <end position="103"/>
    </location>
</feature>
<dbReference type="SMART" id="SM00399">
    <property type="entry name" value="ZnF_C4"/>
    <property type="match status" value="1"/>
</dbReference>
<dbReference type="InterPro" id="IPR001628">
    <property type="entry name" value="Znf_hrmn_rcpt"/>
</dbReference>
<dbReference type="PROSITE" id="PS51030">
    <property type="entry name" value="NUCLEAR_REC_DBD_2"/>
    <property type="match status" value="1"/>
</dbReference>
<keyword evidence="4" id="KW-0805">Transcription regulation</keyword>
<keyword evidence="10" id="KW-0732">Signal</keyword>
<protein>
    <submittedName>
        <fullName evidence="13">Nuclear receptor domain-containing protein</fullName>
    </submittedName>
</protein>
<evidence type="ECO:0000259" key="11">
    <source>
        <dbReference type="PROSITE" id="PS51030"/>
    </source>
</evidence>
<accession>A0A914RJI4</accession>
<feature type="signal peptide" evidence="10">
    <location>
        <begin position="1"/>
        <end position="18"/>
    </location>
</feature>
<dbReference type="InterPro" id="IPR052496">
    <property type="entry name" value="Orphan_Nuclear_Rcpt"/>
</dbReference>
<evidence type="ECO:0000313" key="13">
    <source>
        <dbReference type="WBParaSite" id="PEQ_0000199701-mRNA-1"/>
    </source>
</evidence>
<dbReference type="SUPFAM" id="SSF57716">
    <property type="entry name" value="Glucocorticoid receptor-like (DNA-binding domain)"/>
    <property type="match status" value="1"/>
</dbReference>
<keyword evidence="8" id="KW-0539">Nucleus</keyword>
<dbReference type="GO" id="GO:0008270">
    <property type="term" value="F:zinc ion binding"/>
    <property type="evidence" value="ECO:0007669"/>
    <property type="project" value="UniProtKB-KW"/>
</dbReference>
<dbReference type="PROSITE" id="PS00031">
    <property type="entry name" value="NUCLEAR_REC_DBD_1"/>
    <property type="match status" value="1"/>
</dbReference>
<evidence type="ECO:0000256" key="7">
    <source>
        <dbReference type="ARBA" id="ARBA00023170"/>
    </source>
</evidence>
<dbReference type="Gene3D" id="3.30.50.10">
    <property type="entry name" value="Erythroid Transcription Factor GATA-1, subunit A"/>
    <property type="match status" value="1"/>
</dbReference>
<name>A0A914RJI4_PAREQ</name>
<dbReference type="PRINTS" id="PR00047">
    <property type="entry name" value="STROIDFINGER"/>
</dbReference>